<dbReference type="InterPro" id="IPR043129">
    <property type="entry name" value="ATPase_NBD"/>
</dbReference>
<sequence length="690" mass="75140">MGCCGEPRSKTLPPPPPQGNNAGQGAIYPPSYPTNTQPSPHPGLQYPDPSKTPHPPNGYTNGNGTMHGQMPSVHQMQTLNGHPHVVPTNPPPNDFGPTGYPPGPQPTMGHQGPPQNNFGPMLDPTIQRPTPIHPPQRSTTVSPPLAMGTPGPFTGPGSMTSSTPSGAGGSTFDDGKLSISVDFGTTMSGIAYGSSRINAGRVQNIIHWPGSFETFRKVPTCLLYDSNGRVLAWGLEAKNAGPMPGTIRCEWFKLFLEPRALRDPTTIDPRLPLLPPNKTATDLIIDYLSCLYEYAKEQITRETGAVSDLNAADVWLTVPAAWDAAGCDLMREAAIKAGLVQSAHAGDRNWRDRLRIITEPEAAAVHCAHLTDLHKLKPSQNFLICDAGGGTVDLAIYKLIGSLSNLEIAEVCARSGANCGSIFLDLRFRELVRTLLADHPAHLDPASQAFFMHAFAESDKLAYNGEEDDENYFHFNCFNVEDPDDPSVGLVNGELAIPGILLRREVFDPVIEEVLNLLEEQIKRAAAPIDALMMVGGFSESHYLFKRVEDRFKGRIGVLARPNDADTATSRGAAQYGLARRPLVSSVIAGRSYLMKVKLPAEPEDWQKRPAYIRENDAGISIYRIFVAVLFTSDVDKTMRYTDEGAIEELCKWSVDLGMLPTFQMHANMPHPNGFYTDFELGLELDSAGE</sequence>
<evidence type="ECO:0000256" key="1">
    <source>
        <dbReference type="SAM" id="MobiDB-lite"/>
    </source>
</evidence>
<dbReference type="Proteomes" id="UP000054248">
    <property type="component" value="Unassembled WGS sequence"/>
</dbReference>
<dbReference type="Gene3D" id="3.30.420.40">
    <property type="match status" value="2"/>
</dbReference>
<organism evidence="2 3">
    <name type="scientific">Tulasnella calospora MUT 4182</name>
    <dbReference type="NCBI Taxonomy" id="1051891"/>
    <lineage>
        <taxon>Eukaryota</taxon>
        <taxon>Fungi</taxon>
        <taxon>Dikarya</taxon>
        <taxon>Basidiomycota</taxon>
        <taxon>Agaricomycotina</taxon>
        <taxon>Agaricomycetes</taxon>
        <taxon>Cantharellales</taxon>
        <taxon>Tulasnellaceae</taxon>
        <taxon>Tulasnella</taxon>
    </lineage>
</organism>
<dbReference type="OrthoDB" id="2963168at2759"/>
<evidence type="ECO:0000313" key="2">
    <source>
        <dbReference type="EMBL" id="KIO30475.1"/>
    </source>
</evidence>
<evidence type="ECO:0000313" key="3">
    <source>
        <dbReference type="Proteomes" id="UP000054248"/>
    </source>
</evidence>
<reference evidence="2 3" key="1">
    <citation type="submission" date="2014-04" db="EMBL/GenBank/DDBJ databases">
        <authorList>
            <consortium name="DOE Joint Genome Institute"/>
            <person name="Kuo A."/>
            <person name="Girlanda M."/>
            <person name="Perotto S."/>
            <person name="Kohler A."/>
            <person name="Nagy L.G."/>
            <person name="Floudas D."/>
            <person name="Copeland A."/>
            <person name="Barry K.W."/>
            <person name="Cichocki N."/>
            <person name="Veneault-Fourrey C."/>
            <person name="LaButti K."/>
            <person name="Lindquist E.A."/>
            <person name="Lipzen A."/>
            <person name="Lundell T."/>
            <person name="Morin E."/>
            <person name="Murat C."/>
            <person name="Sun H."/>
            <person name="Tunlid A."/>
            <person name="Henrissat B."/>
            <person name="Grigoriev I.V."/>
            <person name="Hibbett D.S."/>
            <person name="Martin F."/>
            <person name="Nordberg H.P."/>
            <person name="Cantor M.N."/>
            <person name="Hua S.X."/>
        </authorList>
    </citation>
    <scope>NUCLEOTIDE SEQUENCE [LARGE SCALE GENOMIC DNA]</scope>
    <source>
        <strain evidence="2 3">MUT 4182</strain>
    </source>
</reference>
<dbReference type="EMBL" id="KN822972">
    <property type="protein sequence ID" value="KIO30475.1"/>
    <property type="molecule type" value="Genomic_DNA"/>
</dbReference>
<dbReference type="STRING" id="1051891.A0A0C3QG11"/>
<dbReference type="HOGENOM" id="CLU_009958_6_3_1"/>
<evidence type="ECO:0008006" key="4">
    <source>
        <dbReference type="Google" id="ProtNLM"/>
    </source>
</evidence>
<feature type="compositionally biased region" description="Low complexity" evidence="1">
    <location>
        <begin position="148"/>
        <end position="165"/>
    </location>
</feature>
<dbReference type="Gene3D" id="3.90.640.10">
    <property type="entry name" value="Actin, Chain A, domain 4"/>
    <property type="match status" value="1"/>
</dbReference>
<dbReference type="CDD" id="cd10170">
    <property type="entry name" value="ASKHA_NBD_HSP70"/>
    <property type="match status" value="1"/>
</dbReference>
<feature type="region of interest" description="Disordered" evidence="1">
    <location>
        <begin position="1"/>
        <end position="113"/>
    </location>
</feature>
<dbReference type="SUPFAM" id="SSF53067">
    <property type="entry name" value="Actin-like ATPase domain"/>
    <property type="match status" value="2"/>
</dbReference>
<reference evidence="3" key="2">
    <citation type="submission" date="2015-01" db="EMBL/GenBank/DDBJ databases">
        <title>Evolutionary Origins and Diversification of the Mycorrhizal Mutualists.</title>
        <authorList>
            <consortium name="DOE Joint Genome Institute"/>
            <consortium name="Mycorrhizal Genomics Consortium"/>
            <person name="Kohler A."/>
            <person name="Kuo A."/>
            <person name="Nagy L.G."/>
            <person name="Floudas D."/>
            <person name="Copeland A."/>
            <person name="Barry K.W."/>
            <person name="Cichocki N."/>
            <person name="Veneault-Fourrey C."/>
            <person name="LaButti K."/>
            <person name="Lindquist E.A."/>
            <person name="Lipzen A."/>
            <person name="Lundell T."/>
            <person name="Morin E."/>
            <person name="Murat C."/>
            <person name="Riley R."/>
            <person name="Ohm R."/>
            <person name="Sun H."/>
            <person name="Tunlid A."/>
            <person name="Henrissat B."/>
            <person name="Grigoriev I.V."/>
            <person name="Hibbett D.S."/>
            <person name="Martin F."/>
        </authorList>
    </citation>
    <scope>NUCLEOTIDE SEQUENCE [LARGE SCALE GENOMIC DNA]</scope>
    <source>
        <strain evidence="3">MUT 4182</strain>
    </source>
</reference>
<dbReference type="AlphaFoldDB" id="A0A0C3QG11"/>
<keyword evidence="3" id="KW-1185">Reference proteome</keyword>
<name>A0A0C3QG11_9AGAM</name>
<gene>
    <name evidence="2" type="ORF">M407DRAFT_20531</name>
</gene>
<feature type="region of interest" description="Disordered" evidence="1">
    <location>
        <begin position="148"/>
        <end position="171"/>
    </location>
</feature>
<feature type="compositionally biased region" description="Pro residues" evidence="1">
    <location>
        <begin position="88"/>
        <end position="105"/>
    </location>
</feature>
<accession>A0A0C3QG11</accession>
<proteinExistence type="predicted"/>
<dbReference type="PANTHER" id="PTHR14187:SF5">
    <property type="entry name" value="HEAT SHOCK 70 KDA PROTEIN 12A"/>
    <property type="match status" value="1"/>
</dbReference>
<feature type="compositionally biased region" description="Polar residues" evidence="1">
    <location>
        <begin position="58"/>
        <end position="80"/>
    </location>
</feature>
<dbReference type="PANTHER" id="PTHR14187">
    <property type="entry name" value="ALPHA KINASE/ELONGATION FACTOR 2 KINASE"/>
    <property type="match status" value="1"/>
</dbReference>
<protein>
    <recommendedName>
        <fullName evidence="4">Actin-like ATPase domain-containing protein</fullName>
    </recommendedName>
</protein>